<name>A0ABS5W346_9SPHN</name>
<sequence>MIDPPARPANARFDSAFGCRFLLTVDTEEEFDWTQPITRDRHGLDHVPELARFQQFCEAEGVVPVYLVDWPIAQSALAAEILRAPLAAGKAEVGIQLHPWVNPPFVEDVSQHNSFAGNLPPELEEAKFRTLKEAIERNFAAEPRIYRAGRYGLGPNSAAMLSRHGIALDTSVRAKFDYSASGGADYGRHPLAPYWVDDERTLLELPLTTVYWGMLRRQGDWLHSALARAPRLLGALARTGMLERIPLTPEGIAVEEAIRGIDIALDDGLGLLVLSFHSPSLQPGHTPYVRDEADLANLYDWWRRIFSYLEQRQVAPTSVAEILKSVQR</sequence>
<dbReference type="Gene3D" id="3.20.20.370">
    <property type="entry name" value="Glycoside hydrolase/deacetylase"/>
    <property type="match status" value="1"/>
</dbReference>
<comment type="caution">
    <text evidence="1">The sequence shown here is derived from an EMBL/GenBank/DDBJ whole genome shotgun (WGS) entry which is preliminary data.</text>
</comment>
<protein>
    <submittedName>
        <fullName evidence="1">Polysaccharide deacetylase family protein</fullName>
    </submittedName>
</protein>
<keyword evidence="2" id="KW-1185">Reference proteome</keyword>
<dbReference type="SUPFAM" id="SSF88713">
    <property type="entry name" value="Glycoside hydrolase/deacetylase"/>
    <property type="match status" value="1"/>
</dbReference>
<organism evidence="1 2">
    <name type="scientific">Croceibacterium selenioxidans</name>
    <dbReference type="NCBI Taxonomy" id="2838833"/>
    <lineage>
        <taxon>Bacteria</taxon>
        <taxon>Pseudomonadati</taxon>
        <taxon>Pseudomonadota</taxon>
        <taxon>Alphaproteobacteria</taxon>
        <taxon>Sphingomonadales</taxon>
        <taxon>Erythrobacteraceae</taxon>
        <taxon>Croceibacterium</taxon>
    </lineage>
</organism>
<reference evidence="1 2" key="1">
    <citation type="submission" date="2021-05" db="EMBL/GenBank/DDBJ databases">
        <title>Croceibacterium sp. LX-88 genome sequence.</title>
        <authorList>
            <person name="Luo X."/>
        </authorList>
    </citation>
    <scope>NUCLEOTIDE SEQUENCE [LARGE SCALE GENOMIC DNA]</scope>
    <source>
        <strain evidence="1 2">LX-88</strain>
    </source>
</reference>
<accession>A0ABS5W346</accession>
<dbReference type="InterPro" id="IPR011330">
    <property type="entry name" value="Glyco_hydro/deAcase_b/a-brl"/>
</dbReference>
<evidence type="ECO:0000313" key="1">
    <source>
        <dbReference type="EMBL" id="MBT2134183.1"/>
    </source>
</evidence>
<proteinExistence type="predicted"/>
<gene>
    <name evidence="1" type="ORF">KK137_07545</name>
</gene>
<evidence type="ECO:0000313" key="2">
    <source>
        <dbReference type="Proteomes" id="UP000811255"/>
    </source>
</evidence>
<dbReference type="Proteomes" id="UP000811255">
    <property type="component" value="Unassembled WGS sequence"/>
</dbReference>
<dbReference type="CDD" id="cd10935">
    <property type="entry name" value="CE4_WalW"/>
    <property type="match status" value="1"/>
</dbReference>
<dbReference type="EMBL" id="JAHFVK010000001">
    <property type="protein sequence ID" value="MBT2134183.1"/>
    <property type="molecule type" value="Genomic_DNA"/>
</dbReference>